<evidence type="ECO:0000313" key="3">
    <source>
        <dbReference type="EMBL" id="KGJ89585.1"/>
    </source>
</evidence>
<reference evidence="3 4" key="1">
    <citation type="submission" date="2014-08" db="EMBL/GenBank/DDBJ databases">
        <title>Genomic and Phenotypic Diversity of Colwellia psychrerythraea strains from Disparate Marine Basins.</title>
        <authorList>
            <person name="Techtmann S.M."/>
            <person name="Stelling S.C."/>
            <person name="Utturkar S.M."/>
            <person name="Alshibli N."/>
            <person name="Harris A."/>
            <person name="Brown S.D."/>
            <person name="Hazen T.C."/>
        </authorList>
    </citation>
    <scope>NUCLEOTIDE SEQUENCE [LARGE SCALE GENOMIC DNA]</scope>
    <source>
        <strain evidence="3 4">ND2E</strain>
    </source>
</reference>
<dbReference type="Gene3D" id="3.30.200.20">
    <property type="entry name" value="Phosphorylase Kinase, domain 1"/>
    <property type="match status" value="1"/>
</dbReference>
<keyword evidence="2" id="KW-0808">Transferase</keyword>
<comment type="caution">
    <text evidence="3">The sequence shown here is derived from an EMBL/GenBank/DDBJ whole genome shotgun (WGS) entry which is preliminary data.</text>
</comment>
<dbReference type="Proteomes" id="UP000029843">
    <property type="component" value="Unassembled WGS sequence"/>
</dbReference>
<keyword evidence="2 3" id="KW-0418">Kinase</keyword>
<dbReference type="PANTHER" id="PTHR12149">
    <property type="entry name" value="FRUCTOSAMINE 3 KINASE-RELATED PROTEIN"/>
    <property type="match status" value="1"/>
</dbReference>
<comment type="similarity">
    <text evidence="1 2">Belongs to the fructosamine kinase family.</text>
</comment>
<dbReference type="OrthoDB" id="5291879at2"/>
<accession>A0A099KH57</accession>
<evidence type="ECO:0000256" key="2">
    <source>
        <dbReference type="PIRNR" id="PIRNR006221"/>
    </source>
</evidence>
<evidence type="ECO:0000256" key="1">
    <source>
        <dbReference type="ARBA" id="ARBA00009460"/>
    </source>
</evidence>
<dbReference type="Gene3D" id="3.90.1200.10">
    <property type="match status" value="1"/>
</dbReference>
<gene>
    <name evidence="3" type="ORF">ND2E_3776</name>
</gene>
<dbReference type="PANTHER" id="PTHR12149:SF8">
    <property type="entry name" value="PROTEIN-RIBULOSAMINE 3-KINASE"/>
    <property type="match status" value="1"/>
</dbReference>
<dbReference type="SUPFAM" id="SSF56112">
    <property type="entry name" value="Protein kinase-like (PK-like)"/>
    <property type="match status" value="1"/>
</dbReference>
<dbReference type="PIRSF" id="PIRSF006221">
    <property type="entry name" value="Ketosamine-3-kinase"/>
    <property type="match status" value="1"/>
</dbReference>
<evidence type="ECO:0000313" key="4">
    <source>
        <dbReference type="Proteomes" id="UP000029843"/>
    </source>
</evidence>
<dbReference type="InterPro" id="IPR016477">
    <property type="entry name" value="Fructo-/Ketosamine-3-kinase"/>
</dbReference>
<organism evidence="3 4">
    <name type="scientific">Colwellia psychrerythraea</name>
    <name type="common">Vibrio psychroerythus</name>
    <dbReference type="NCBI Taxonomy" id="28229"/>
    <lineage>
        <taxon>Bacteria</taxon>
        <taxon>Pseudomonadati</taxon>
        <taxon>Pseudomonadota</taxon>
        <taxon>Gammaproteobacteria</taxon>
        <taxon>Alteromonadales</taxon>
        <taxon>Colwelliaceae</taxon>
        <taxon>Colwellia</taxon>
    </lineage>
</organism>
<dbReference type="InterPro" id="IPR011009">
    <property type="entry name" value="Kinase-like_dom_sf"/>
</dbReference>
<dbReference type="Pfam" id="PF03881">
    <property type="entry name" value="Fructosamin_kin"/>
    <property type="match status" value="1"/>
</dbReference>
<name>A0A099KH57_COLPS</name>
<dbReference type="RefSeq" id="WP_033094608.1">
    <property type="nucleotide sequence ID" value="NZ_JQED01000040.1"/>
</dbReference>
<dbReference type="EMBL" id="JQED01000040">
    <property type="protein sequence ID" value="KGJ89585.1"/>
    <property type="molecule type" value="Genomic_DNA"/>
</dbReference>
<sequence length="306" mass="35147">MWHCIEQAISVETGNPFYISEKQEISTRGAATSSFTGLYDNKEPAPNLSFKISDGYRSYFLKINNKDYLENFQAEAYSLKQLNSLAHIASPKVTGIGTSLNKSFLILNYIDFSRAKPVLWYQLGQQLAQMHYETRHGQFGWQHDNFIGSTIQPNHWSSNWTTFFSDQRIAWQLQLLSERSIMLGNIEHITQVCHDALLHHHATPCLVHGDLWQGNTGFSGEQAMIFDPACYYGDREVDIAMTELFGHFPDDFYHGYQAEYPLDDGYGQRKLVYNFYHILNHANIFGGIYIDQAKAILSRIMSLPLH</sequence>
<dbReference type="GO" id="GO:0016301">
    <property type="term" value="F:kinase activity"/>
    <property type="evidence" value="ECO:0007669"/>
    <property type="project" value="UniProtKB-UniRule"/>
</dbReference>
<protein>
    <submittedName>
        <fullName evidence="3">Fructosamine/Ketosamine-3-kinase</fullName>
    </submittedName>
</protein>
<dbReference type="AlphaFoldDB" id="A0A099KH57"/>
<proteinExistence type="inferred from homology"/>
<dbReference type="PATRIC" id="fig|28229.4.peg.2927"/>